<accession>A0ABP6MZ56</accession>
<protein>
    <submittedName>
        <fullName evidence="2">Uncharacterized protein</fullName>
    </submittedName>
</protein>
<name>A0ABP6MZ56_9ACTN</name>
<proteinExistence type="predicted"/>
<comment type="caution">
    <text evidence="2">The sequence shown here is derived from an EMBL/GenBank/DDBJ whole genome shotgun (WGS) entry which is preliminary data.</text>
</comment>
<organism evidence="2 3">
    <name type="scientific">Streptomyces rameus</name>
    <dbReference type="NCBI Taxonomy" id="68261"/>
    <lineage>
        <taxon>Bacteria</taxon>
        <taxon>Bacillati</taxon>
        <taxon>Actinomycetota</taxon>
        <taxon>Actinomycetes</taxon>
        <taxon>Kitasatosporales</taxon>
        <taxon>Streptomycetaceae</taxon>
        <taxon>Streptomyces</taxon>
    </lineage>
</organism>
<keyword evidence="3" id="KW-1185">Reference proteome</keyword>
<dbReference type="Proteomes" id="UP001500893">
    <property type="component" value="Unassembled WGS sequence"/>
</dbReference>
<feature type="region of interest" description="Disordered" evidence="1">
    <location>
        <begin position="156"/>
        <end position="206"/>
    </location>
</feature>
<sequence>MDVESGVGAHLDGLVLQFLKVPDVLGVTSLLDVLLHRGQLPRGAQNFIRRVQEVRLRDPYSSLHRRDEILSVPDPRSQFPLLQSGGLPPQPDLPPDRLEYGLGLLVPHVSPSVFTSSRIRVGSPGGRVPCIHNPVDAGCSKPTWCDGAYRVAAGCDPAAPDPRRPKNRGKNRTHPHRPRRSLAGVNMPEATGAEGQLWCNVGDGNP</sequence>
<gene>
    <name evidence="2" type="ORF">GCM10010521_16460</name>
</gene>
<evidence type="ECO:0000256" key="1">
    <source>
        <dbReference type="SAM" id="MobiDB-lite"/>
    </source>
</evidence>
<evidence type="ECO:0000313" key="3">
    <source>
        <dbReference type="Proteomes" id="UP001500893"/>
    </source>
</evidence>
<dbReference type="EMBL" id="BAAAVM010000018">
    <property type="protein sequence ID" value="GAA3131144.1"/>
    <property type="molecule type" value="Genomic_DNA"/>
</dbReference>
<reference evidence="3" key="1">
    <citation type="journal article" date="2019" name="Int. J. Syst. Evol. Microbiol.">
        <title>The Global Catalogue of Microorganisms (GCM) 10K type strain sequencing project: providing services to taxonomists for standard genome sequencing and annotation.</title>
        <authorList>
            <consortium name="The Broad Institute Genomics Platform"/>
            <consortium name="The Broad Institute Genome Sequencing Center for Infectious Disease"/>
            <person name="Wu L."/>
            <person name="Ma J."/>
        </authorList>
    </citation>
    <scope>NUCLEOTIDE SEQUENCE [LARGE SCALE GENOMIC DNA]</scope>
    <source>
        <strain evidence="3">JCM 11574</strain>
    </source>
</reference>
<feature type="compositionally biased region" description="Basic residues" evidence="1">
    <location>
        <begin position="165"/>
        <end position="180"/>
    </location>
</feature>
<evidence type="ECO:0000313" key="2">
    <source>
        <dbReference type="EMBL" id="GAA3131144.1"/>
    </source>
</evidence>